<evidence type="ECO:0000313" key="2">
    <source>
        <dbReference type="EMBL" id="NLT79036.1"/>
    </source>
</evidence>
<feature type="transmembrane region" description="Helical" evidence="1">
    <location>
        <begin position="153"/>
        <end position="172"/>
    </location>
</feature>
<dbReference type="InterPro" id="IPR049500">
    <property type="entry name" value="Peptidase_M50B-like"/>
</dbReference>
<keyword evidence="1" id="KW-0472">Membrane</keyword>
<dbReference type="Proteomes" id="UP000767327">
    <property type="component" value="Unassembled WGS sequence"/>
</dbReference>
<gene>
    <name evidence="2" type="ORF">GXW98_01960</name>
</gene>
<dbReference type="Pfam" id="PF13398">
    <property type="entry name" value="Peptidase_M50B"/>
    <property type="match status" value="1"/>
</dbReference>
<feature type="transmembrane region" description="Helical" evidence="1">
    <location>
        <begin position="127"/>
        <end position="146"/>
    </location>
</feature>
<protein>
    <submittedName>
        <fullName evidence="2">M50 family metallopeptidase</fullName>
    </submittedName>
</protein>
<evidence type="ECO:0000313" key="3">
    <source>
        <dbReference type="Proteomes" id="UP000767327"/>
    </source>
</evidence>
<dbReference type="AlphaFoldDB" id="A0A971CY88"/>
<feature type="transmembrane region" description="Helical" evidence="1">
    <location>
        <begin position="36"/>
        <end position="54"/>
    </location>
</feature>
<dbReference type="PANTHER" id="PTHR33979">
    <property type="entry name" value="OS02G0221600 PROTEIN"/>
    <property type="match status" value="1"/>
</dbReference>
<comment type="caution">
    <text evidence="2">The sequence shown here is derived from an EMBL/GenBank/DDBJ whole genome shotgun (WGS) entry which is preliminary data.</text>
</comment>
<feature type="transmembrane region" description="Helical" evidence="1">
    <location>
        <begin position="224"/>
        <end position="248"/>
    </location>
</feature>
<proteinExistence type="predicted"/>
<sequence length="250" mass="26895">MVETVAIASTGDDLSTIFGTIWTASTTALEQPDSRTMLIALAISLILILLRPLWRIARNVITIAHEGGHAVAALLTGRRLSGIQLHSDTSGLTVSYGKTRGFGFWLTCFSGYLAPMLWGLGCAALVSSGYATGALWLLVLLLALMLTRIRNIYGAFCIISVLATVIALSWWGSPPLRLLSATSLAFFLQLGSIRPLLELQSQRAKGQAGRSDADQLAQLTRIPALAWIILWSVLAFLGIALSASWMGLRI</sequence>
<reference evidence="2" key="2">
    <citation type="submission" date="2020-01" db="EMBL/GenBank/DDBJ databases">
        <authorList>
            <person name="Campanaro S."/>
        </authorList>
    </citation>
    <scope>NUCLEOTIDE SEQUENCE</scope>
    <source>
        <strain evidence="2">AS01afH2WH_6</strain>
    </source>
</reference>
<name>A0A971CY88_9BIFI</name>
<keyword evidence="1" id="KW-1133">Transmembrane helix</keyword>
<feature type="transmembrane region" description="Helical" evidence="1">
    <location>
        <begin position="102"/>
        <end position="121"/>
    </location>
</feature>
<reference evidence="2" key="1">
    <citation type="journal article" date="2020" name="Biotechnol. Biofuels">
        <title>New insights from the biogas microbiome by comprehensive genome-resolved metagenomics of nearly 1600 species originating from multiple anaerobic digesters.</title>
        <authorList>
            <person name="Campanaro S."/>
            <person name="Treu L."/>
            <person name="Rodriguez-R L.M."/>
            <person name="Kovalovszki A."/>
            <person name="Ziels R.M."/>
            <person name="Maus I."/>
            <person name="Zhu X."/>
            <person name="Kougias P.G."/>
            <person name="Basile A."/>
            <person name="Luo G."/>
            <person name="Schluter A."/>
            <person name="Konstantinidis K.T."/>
            <person name="Angelidaki I."/>
        </authorList>
    </citation>
    <scope>NUCLEOTIDE SEQUENCE</scope>
    <source>
        <strain evidence="2">AS01afH2WH_6</strain>
    </source>
</reference>
<dbReference type="EMBL" id="JAAXZR010000008">
    <property type="protein sequence ID" value="NLT79036.1"/>
    <property type="molecule type" value="Genomic_DNA"/>
</dbReference>
<keyword evidence="1" id="KW-0812">Transmembrane</keyword>
<accession>A0A971CY88</accession>
<organism evidence="2 3">
    <name type="scientific">Bifidobacterium crudilactis</name>
    <dbReference type="NCBI Taxonomy" id="327277"/>
    <lineage>
        <taxon>Bacteria</taxon>
        <taxon>Bacillati</taxon>
        <taxon>Actinomycetota</taxon>
        <taxon>Actinomycetes</taxon>
        <taxon>Bifidobacteriales</taxon>
        <taxon>Bifidobacteriaceae</taxon>
        <taxon>Bifidobacterium</taxon>
    </lineage>
</organism>
<dbReference type="PANTHER" id="PTHR33979:SF2">
    <property type="entry name" value="PEPTIDASE M50B-LIKE-DOMAIN-CONTAINING PROTEIN"/>
    <property type="match status" value="1"/>
</dbReference>
<evidence type="ECO:0000256" key="1">
    <source>
        <dbReference type="SAM" id="Phobius"/>
    </source>
</evidence>
<dbReference type="RefSeq" id="WP_273172623.1">
    <property type="nucleotide sequence ID" value="NZ_JAAXZR010000008.1"/>
</dbReference>